<proteinExistence type="predicted"/>
<protein>
    <submittedName>
        <fullName evidence="1">Uncharacterized protein</fullName>
    </submittedName>
</protein>
<name>A0A4Y8D958_9HELO</name>
<comment type="caution">
    <text evidence="1">The sequence shown here is derived from an EMBL/GenBank/DDBJ whole genome shotgun (WGS) entry which is preliminary data.</text>
</comment>
<sequence>MSLQIPETGVQLSVTVIPDKFLVHEVFVSVVEQKMWFKLVVLDTFTQATGKRTRVTLIALSGEEPRFILPFENRLLVKSFDFPVIILYTRFMADQGYLDSAKMTTSRSSIPNSSTLCKMQYGARE</sequence>
<accession>A0A4Y8D958</accession>
<gene>
    <name evidence="1" type="ORF">BOTCAL_0068g00300</name>
</gene>
<dbReference type="Proteomes" id="UP000297299">
    <property type="component" value="Unassembled WGS sequence"/>
</dbReference>
<evidence type="ECO:0000313" key="1">
    <source>
        <dbReference type="EMBL" id="TEY74903.1"/>
    </source>
</evidence>
<keyword evidence="2" id="KW-1185">Reference proteome</keyword>
<reference evidence="1 2" key="1">
    <citation type="submission" date="2017-11" db="EMBL/GenBank/DDBJ databases">
        <title>Comparative genomics of Botrytis spp.</title>
        <authorList>
            <person name="Valero-Jimenez C.A."/>
            <person name="Tapia P."/>
            <person name="Veloso J."/>
            <person name="Silva-Moreno E."/>
            <person name="Staats M."/>
            <person name="Valdes J.H."/>
            <person name="Van Kan J.A.L."/>
        </authorList>
    </citation>
    <scope>NUCLEOTIDE SEQUENCE [LARGE SCALE GENOMIC DNA]</scope>
    <source>
        <strain evidence="1 2">MUCL2830</strain>
    </source>
</reference>
<evidence type="ECO:0000313" key="2">
    <source>
        <dbReference type="Proteomes" id="UP000297299"/>
    </source>
</evidence>
<dbReference type="EMBL" id="PHWZ01000068">
    <property type="protein sequence ID" value="TEY74903.1"/>
    <property type="molecule type" value="Genomic_DNA"/>
</dbReference>
<dbReference type="AlphaFoldDB" id="A0A4Y8D958"/>
<organism evidence="1 2">
    <name type="scientific">Botryotinia calthae</name>
    <dbReference type="NCBI Taxonomy" id="38488"/>
    <lineage>
        <taxon>Eukaryota</taxon>
        <taxon>Fungi</taxon>
        <taxon>Dikarya</taxon>
        <taxon>Ascomycota</taxon>
        <taxon>Pezizomycotina</taxon>
        <taxon>Leotiomycetes</taxon>
        <taxon>Helotiales</taxon>
        <taxon>Sclerotiniaceae</taxon>
        <taxon>Botryotinia</taxon>
    </lineage>
</organism>